<dbReference type="Gene3D" id="3.10.20.310">
    <property type="entry name" value="membrane protein fhac"/>
    <property type="match status" value="5"/>
</dbReference>
<keyword evidence="11" id="KW-1185">Reference proteome</keyword>
<dbReference type="PIRSF" id="PIRSF006076">
    <property type="entry name" value="OM_assembly_OMP85"/>
    <property type="match status" value="1"/>
</dbReference>
<dbReference type="Gene3D" id="2.40.160.50">
    <property type="entry name" value="membrane protein fhac: a member of the omp85/tpsb transporter family"/>
    <property type="match status" value="1"/>
</dbReference>
<feature type="domain" description="POTRA" evidence="9">
    <location>
        <begin position="260"/>
        <end position="336"/>
    </location>
</feature>
<keyword evidence="5" id="KW-0677">Repeat</keyword>
<evidence type="ECO:0000256" key="1">
    <source>
        <dbReference type="ARBA" id="ARBA00004370"/>
    </source>
</evidence>
<keyword evidence="2" id="KW-1134">Transmembrane beta strand</keyword>
<dbReference type="Proteomes" id="UP000324143">
    <property type="component" value="Unassembled WGS sequence"/>
</dbReference>
<comment type="caution">
    <text evidence="10">The sequence shown here is derived from an EMBL/GenBank/DDBJ whole genome shotgun (WGS) entry which is preliminary data.</text>
</comment>
<keyword evidence="4" id="KW-0732">Signal</keyword>
<dbReference type="InterPro" id="IPR010827">
    <property type="entry name" value="BamA/TamA_POTRA"/>
</dbReference>
<dbReference type="GO" id="GO:0071709">
    <property type="term" value="P:membrane assembly"/>
    <property type="evidence" value="ECO:0007669"/>
    <property type="project" value="InterPro"/>
</dbReference>
<evidence type="ECO:0000256" key="5">
    <source>
        <dbReference type="ARBA" id="ARBA00022737"/>
    </source>
</evidence>
<dbReference type="InterPro" id="IPR023707">
    <property type="entry name" value="OM_assembly_BamA"/>
</dbReference>
<evidence type="ECO:0000256" key="2">
    <source>
        <dbReference type="ARBA" id="ARBA00022452"/>
    </source>
</evidence>
<comment type="subcellular location">
    <subcellularLocation>
        <location evidence="1">Membrane</location>
    </subcellularLocation>
</comment>
<keyword evidence="6" id="KW-0472">Membrane</keyword>
<evidence type="ECO:0000313" key="10">
    <source>
        <dbReference type="EMBL" id="TYB31873.1"/>
    </source>
</evidence>
<organism evidence="10 11">
    <name type="scientific">Candidatus Mcinerneyibacterium aminivorans</name>
    <dbReference type="NCBI Taxonomy" id="2703815"/>
    <lineage>
        <taxon>Bacteria</taxon>
        <taxon>Candidatus Macinerneyibacteriota</taxon>
        <taxon>Candidatus Mcinerneyibacteria</taxon>
        <taxon>Candidatus Mcinerneyibacteriales</taxon>
        <taxon>Candidatus Mcinerneyibacteriaceae</taxon>
        <taxon>Candidatus Mcinerneyibacterium</taxon>
    </lineage>
</organism>
<dbReference type="EMBL" id="VSIX01000026">
    <property type="protein sequence ID" value="TYB31873.1"/>
    <property type="molecule type" value="Genomic_DNA"/>
</dbReference>
<evidence type="ECO:0000256" key="6">
    <source>
        <dbReference type="ARBA" id="ARBA00023136"/>
    </source>
</evidence>
<dbReference type="AlphaFoldDB" id="A0A5D0MJV8"/>
<feature type="domain" description="POTRA" evidence="9">
    <location>
        <begin position="93"/>
        <end position="170"/>
    </location>
</feature>
<protein>
    <recommendedName>
        <fullName evidence="8">Outer membrane protein assembly factor BamA</fullName>
    </recommendedName>
</protein>
<sequence>MKKLISLFLIILLFVGIICSQTIKEIKIEGLKNLERDFFLSIINMGEGKAFSSMQLQQDIRNLYELGYFENIKVDIKESASGAIIKYIVKERPFINDIKIKGNKVFDDGEILSEIPFLTRDVPFDKMFLHKIKYQLTKKYQKKGYASVEVITRADKTEEGVDVEISIKEGKKISIGKIVFKGIDSVDPDELKKAMETEESRWWKHPKLDRKKLEEDMTRIKDKLKKLGYFNYQIKNYEVEIDKERQRADIFISLNEGNRYRLKNFSFKGNSLFEENELKKLVELEVGEFYTGEEWEKTKQNLAEKYGDKSYLFASIEPEYNFKGEELDLTININEGNPIKVGDIKIKGNTKTFDSVILRKLLLKPGEKFKRNRLVLSQRRLYNTGYFEDLKILPQPQNNNPNIMDLTVKVKEKSTGSINFGGTYNGVSGFAMFLKYEEKNIMGRGIKGNIQVDYGKKRKTFELGLTDSYFMNTNTYVSVSGYRKLNVYDEYDIFRNGGQLTLGRNLSLFTTGYISYKYERIQLENIIQSAEEDVSSREETRSSASITFERDTRDNKFEPTEGTHNEFTAELGGKFLGGDINYHKYKASTNWFFKSFWKLVLSNKLEIGAAEKLSPSREVPHYERFFVGGSTYGVRGYDDKYLSPKNESGYITGGNFYLINTLTYKAPLVKNRLTGYVFWDVGKAWENIGDFNFREMKDGAGIGVKVRTPMGPVTLEYAYGFDTENWKFHFGIFRGEF</sequence>
<dbReference type="GO" id="GO:0009279">
    <property type="term" value="C:cell outer membrane"/>
    <property type="evidence" value="ECO:0007669"/>
    <property type="project" value="UniProtKB-UniRule"/>
</dbReference>
<evidence type="ECO:0000256" key="3">
    <source>
        <dbReference type="ARBA" id="ARBA00022692"/>
    </source>
</evidence>
<dbReference type="Pfam" id="PF01103">
    <property type="entry name" value="Omp85"/>
    <property type="match status" value="1"/>
</dbReference>
<gene>
    <name evidence="10" type="primary">bamA</name>
    <name evidence="10" type="ORF">FXF47_02040</name>
</gene>
<evidence type="ECO:0000256" key="8">
    <source>
        <dbReference type="NCBIfam" id="TIGR03303"/>
    </source>
</evidence>
<reference evidence="10" key="1">
    <citation type="submission" date="2019-08" db="EMBL/GenBank/DDBJ databases">
        <title>Genomic characterization of a novel candidate phylum (ARYD3) from a high temperature, high salinity tertiary oil reservoir in north central Oklahoma, USA.</title>
        <authorList>
            <person name="Youssef N.H."/>
            <person name="Yadav A."/>
            <person name="Elshahed M.S."/>
        </authorList>
    </citation>
    <scope>NUCLEOTIDE SEQUENCE [LARGE SCALE GENOMIC DNA]</scope>
    <source>
        <strain evidence="10">ARYD3</strain>
    </source>
</reference>
<keyword evidence="3" id="KW-0812">Transmembrane</keyword>
<feature type="domain" description="POTRA" evidence="9">
    <location>
        <begin position="339"/>
        <end position="413"/>
    </location>
</feature>
<evidence type="ECO:0000313" key="11">
    <source>
        <dbReference type="Proteomes" id="UP000324143"/>
    </source>
</evidence>
<proteinExistence type="predicted"/>
<name>A0A5D0MJV8_9BACT</name>
<dbReference type="InterPro" id="IPR034746">
    <property type="entry name" value="POTRA"/>
</dbReference>
<dbReference type="PANTHER" id="PTHR12815">
    <property type="entry name" value="SORTING AND ASSEMBLY MACHINERY SAMM50 PROTEIN FAMILY MEMBER"/>
    <property type="match status" value="1"/>
</dbReference>
<feature type="domain" description="POTRA" evidence="9">
    <location>
        <begin position="21"/>
        <end position="92"/>
    </location>
</feature>
<keyword evidence="7" id="KW-0998">Cell outer membrane</keyword>
<dbReference type="NCBIfam" id="TIGR03303">
    <property type="entry name" value="OM_YaeT"/>
    <property type="match status" value="1"/>
</dbReference>
<dbReference type="InterPro" id="IPR000184">
    <property type="entry name" value="Bac_surfAg_D15"/>
</dbReference>
<dbReference type="PROSITE" id="PS51779">
    <property type="entry name" value="POTRA"/>
    <property type="match status" value="4"/>
</dbReference>
<evidence type="ECO:0000259" key="9">
    <source>
        <dbReference type="PROSITE" id="PS51779"/>
    </source>
</evidence>
<accession>A0A5D0MJV8</accession>
<evidence type="ECO:0000256" key="4">
    <source>
        <dbReference type="ARBA" id="ARBA00022729"/>
    </source>
</evidence>
<evidence type="ECO:0000256" key="7">
    <source>
        <dbReference type="ARBA" id="ARBA00023237"/>
    </source>
</evidence>
<dbReference type="PANTHER" id="PTHR12815:SF47">
    <property type="entry name" value="TRANSLOCATION AND ASSEMBLY MODULE SUBUNIT TAMA"/>
    <property type="match status" value="1"/>
</dbReference>
<dbReference type="Pfam" id="PF07244">
    <property type="entry name" value="POTRA"/>
    <property type="match status" value="5"/>
</dbReference>
<dbReference type="InterPro" id="IPR039910">
    <property type="entry name" value="D15-like"/>
</dbReference>